<evidence type="ECO:0000256" key="12">
    <source>
        <dbReference type="ARBA" id="ARBA00048934"/>
    </source>
</evidence>
<evidence type="ECO:0000256" key="10">
    <source>
        <dbReference type="ARBA" id="ARBA00047287"/>
    </source>
</evidence>
<evidence type="ECO:0000256" key="9">
    <source>
        <dbReference type="ARBA" id="ARBA00038890"/>
    </source>
</evidence>
<dbReference type="InterPro" id="IPR018517">
    <property type="entry name" value="tRNA_hU_synthase_CS"/>
</dbReference>
<dbReference type="RefSeq" id="XP_005764315.1">
    <property type="nucleotide sequence ID" value="XM_005764258.1"/>
</dbReference>
<dbReference type="GeneID" id="17271119"/>
<keyword evidence="3" id="KW-0288">FMN</keyword>
<evidence type="ECO:0000313" key="16">
    <source>
        <dbReference type="Proteomes" id="UP000013827"/>
    </source>
</evidence>
<dbReference type="EnsemblProtists" id="EOD25573">
    <property type="protein sequence ID" value="EOD25573"/>
    <property type="gene ID" value="EMIHUDRAFT_49583"/>
</dbReference>
<dbReference type="AlphaFoldDB" id="A0A0D3IKV1"/>
<evidence type="ECO:0000256" key="8">
    <source>
        <dbReference type="ARBA" id="ARBA00038313"/>
    </source>
</evidence>
<dbReference type="GeneID" id="17258049"/>
<dbReference type="PaxDb" id="2903-EOD11886"/>
<reference evidence="16" key="1">
    <citation type="journal article" date="2013" name="Nature">
        <title>Pan genome of the phytoplankton Emiliania underpins its global distribution.</title>
        <authorList>
            <person name="Read B.A."/>
            <person name="Kegel J."/>
            <person name="Klute M.J."/>
            <person name="Kuo A."/>
            <person name="Lefebvre S.C."/>
            <person name="Maumus F."/>
            <person name="Mayer C."/>
            <person name="Miller J."/>
            <person name="Monier A."/>
            <person name="Salamov A."/>
            <person name="Young J."/>
            <person name="Aguilar M."/>
            <person name="Claverie J.M."/>
            <person name="Frickenhaus S."/>
            <person name="Gonzalez K."/>
            <person name="Herman E.K."/>
            <person name="Lin Y.C."/>
            <person name="Napier J."/>
            <person name="Ogata H."/>
            <person name="Sarno A.F."/>
            <person name="Shmutz J."/>
            <person name="Schroeder D."/>
            <person name="de Vargas C."/>
            <person name="Verret F."/>
            <person name="von Dassow P."/>
            <person name="Valentin K."/>
            <person name="Van de Peer Y."/>
            <person name="Wheeler G."/>
            <person name="Dacks J.B."/>
            <person name="Delwiche C.F."/>
            <person name="Dyhrman S.T."/>
            <person name="Glockner G."/>
            <person name="John U."/>
            <person name="Richards T."/>
            <person name="Worden A.Z."/>
            <person name="Zhang X."/>
            <person name="Grigoriev I.V."/>
            <person name="Allen A.E."/>
            <person name="Bidle K."/>
            <person name="Borodovsky M."/>
            <person name="Bowler C."/>
            <person name="Brownlee C."/>
            <person name="Cock J.M."/>
            <person name="Elias M."/>
            <person name="Gladyshev V.N."/>
            <person name="Groth M."/>
            <person name="Guda C."/>
            <person name="Hadaegh A."/>
            <person name="Iglesias-Rodriguez M.D."/>
            <person name="Jenkins J."/>
            <person name="Jones B.M."/>
            <person name="Lawson T."/>
            <person name="Leese F."/>
            <person name="Lindquist E."/>
            <person name="Lobanov A."/>
            <person name="Lomsadze A."/>
            <person name="Malik S.B."/>
            <person name="Marsh M.E."/>
            <person name="Mackinder L."/>
            <person name="Mock T."/>
            <person name="Mueller-Roeber B."/>
            <person name="Pagarete A."/>
            <person name="Parker M."/>
            <person name="Probert I."/>
            <person name="Quesneville H."/>
            <person name="Raines C."/>
            <person name="Rensing S.A."/>
            <person name="Riano-Pachon D.M."/>
            <person name="Richier S."/>
            <person name="Rokitta S."/>
            <person name="Shiraiwa Y."/>
            <person name="Soanes D.M."/>
            <person name="van der Giezen M."/>
            <person name="Wahlund T.M."/>
            <person name="Williams B."/>
            <person name="Wilson W."/>
            <person name="Wolfe G."/>
            <person name="Wurch L.L."/>
        </authorList>
    </citation>
    <scope>NUCLEOTIDE SEQUENCE</scope>
</reference>
<feature type="domain" description="DUS-like FMN-binding" evidence="14">
    <location>
        <begin position="2"/>
        <end position="103"/>
    </location>
</feature>
<evidence type="ECO:0000256" key="11">
    <source>
        <dbReference type="ARBA" id="ARBA00047652"/>
    </source>
</evidence>
<evidence type="ECO:0000256" key="5">
    <source>
        <dbReference type="ARBA" id="ARBA00022857"/>
    </source>
</evidence>
<comment type="catalytic activity">
    <reaction evidence="12">
        <text>5,6-dihydrouridine(16) in tRNA + NAD(+) = uridine(16) in tRNA + NADH + H(+)</text>
        <dbReference type="Rhea" id="RHEA:53380"/>
        <dbReference type="Rhea" id="RHEA-COMP:13543"/>
        <dbReference type="Rhea" id="RHEA-COMP:13544"/>
        <dbReference type="ChEBI" id="CHEBI:15378"/>
        <dbReference type="ChEBI" id="CHEBI:57540"/>
        <dbReference type="ChEBI" id="CHEBI:57945"/>
        <dbReference type="ChEBI" id="CHEBI:65315"/>
        <dbReference type="ChEBI" id="CHEBI:74443"/>
        <dbReference type="EC" id="1.3.1.88"/>
    </reaction>
    <physiologicalReaction direction="right-to-left" evidence="12">
        <dbReference type="Rhea" id="RHEA:53382"/>
    </physiologicalReaction>
</comment>
<comment type="catalytic activity">
    <reaction evidence="13">
        <text>5,6-dihydrouridine(17) in tRNA + NADP(+) = uridine(17) in tRNA + NADPH + H(+)</text>
        <dbReference type="Rhea" id="RHEA:53368"/>
        <dbReference type="Rhea" id="RHEA-COMP:13541"/>
        <dbReference type="Rhea" id="RHEA-COMP:13542"/>
        <dbReference type="ChEBI" id="CHEBI:15378"/>
        <dbReference type="ChEBI" id="CHEBI:57783"/>
        <dbReference type="ChEBI" id="CHEBI:58349"/>
        <dbReference type="ChEBI" id="CHEBI:65315"/>
        <dbReference type="ChEBI" id="CHEBI:74443"/>
        <dbReference type="EC" id="1.3.1.88"/>
    </reaction>
    <physiologicalReaction direction="right-to-left" evidence="13">
        <dbReference type="Rhea" id="RHEA:53370"/>
    </physiologicalReaction>
</comment>
<dbReference type="GO" id="GO:0050660">
    <property type="term" value="F:flavin adenine dinucleotide binding"/>
    <property type="evidence" value="ECO:0007669"/>
    <property type="project" value="InterPro"/>
</dbReference>
<proteinExistence type="inferred from homology"/>
<evidence type="ECO:0000256" key="2">
    <source>
        <dbReference type="ARBA" id="ARBA00022630"/>
    </source>
</evidence>
<dbReference type="eggNOG" id="KOG2335">
    <property type="taxonomic scope" value="Eukaryota"/>
</dbReference>
<dbReference type="HOGENOM" id="CLU_013299_9_1_1"/>
<dbReference type="InterPro" id="IPR013785">
    <property type="entry name" value="Aldolase_TIM"/>
</dbReference>
<dbReference type="EnsemblProtists" id="EOD11886">
    <property type="protein sequence ID" value="EOD11886"/>
    <property type="gene ID" value="EMIHUDRAFT_48059"/>
</dbReference>
<evidence type="ECO:0000313" key="15">
    <source>
        <dbReference type="EnsemblProtists" id="EOD11886"/>
    </source>
</evidence>
<dbReference type="PANTHER" id="PTHR11082:SF5">
    <property type="entry name" value="TRNA-DIHYDROURIDINE(16_17) SYNTHASE [NAD(P)(+)]-LIKE"/>
    <property type="match status" value="1"/>
</dbReference>
<evidence type="ECO:0000256" key="6">
    <source>
        <dbReference type="ARBA" id="ARBA00023002"/>
    </source>
</evidence>
<reference evidence="15" key="2">
    <citation type="submission" date="2024-10" db="UniProtKB">
        <authorList>
            <consortium name="EnsemblProtists"/>
        </authorList>
    </citation>
    <scope>IDENTIFICATION</scope>
</reference>
<dbReference type="KEGG" id="ehx:EMIHUDRAFT_49583"/>
<comment type="catalytic activity">
    <reaction evidence="11">
        <text>5,6-dihydrouridine(16) in tRNA + NADP(+) = uridine(16) in tRNA + NADPH + H(+)</text>
        <dbReference type="Rhea" id="RHEA:53376"/>
        <dbReference type="Rhea" id="RHEA-COMP:13543"/>
        <dbReference type="Rhea" id="RHEA-COMP:13544"/>
        <dbReference type="ChEBI" id="CHEBI:15378"/>
        <dbReference type="ChEBI" id="CHEBI:57783"/>
        <dbReference type="ChEBI" id="CHEBI:58349"/>
        <dbReference type="ChEBI" id="CHEBI:65315"/>
        <dbReference type="ChEBI" id="CHEBI:74443"/>
        <dbReference type="EC" id="1.3.1.88"/>
    </reaction>
    <physiologicalReaction direction="right-to-left" evidence="11">
        <dbReference type="Rhea" id="RHEA:53378"/>
    </physiologicalReaction>
</comment>
<name>A0A0D3IKV1_EMIH1</name>
<dbReference type="EC" id="1.3.1.88" evidence="9"/>
<keyword evidence="4" id="KW-0819">tRNA processing</keyword>
<evidence type="ECO:0000256" key="13">
    <source>
        <dbReference type="ARBA" id="ARBA00049467"/>
    </source>
</evidence>
<accession>A0A0D3IKV1</accession>
<sequence>VLAPMVGASELAFRLLCRRHGAQLCYTPMMHSSRFASDAAYRAAELCTAQGDGPLVAHFCGNDGATLLAAARLAERASNVVAVDLNLGCPQRSAHSGHYGAFL</sequence>
<keyword evidence="6" id="KW-0560">Oxidoreductase</keyword>
<dbReference type="OMA" id="CYTPMWH"/>
<dbReference type="InterPro" id="IPR035587">
    <property type="entry name" value="DUS-like_FMN-bd"/>
</dbReference>
<keyword evidence="7" id="KW-0520">NAD</keyword>
<evidence type="ECO:0000256" key="3">
    <source>
        <dbReference type="ARBA" id="ARBA00022643"/>
    </source>
</evidence>
<dbReference type="Proteomes" id="UP000013827">
    <property type="component" value="Unassembled WGS sequence"/>
</dbReference>
<evidence type="ECO:0000256" key="1">
    <source>
        <dbReference type="ARBA" id="ARBA00001917"/>
    </source>
</evidence>
<dbReference type="KEGG" id="ehx:EMIHUDRAFT_48059"/>
<comment type="cofactor">
    <cofactor evidence="1">
        <name>FMN</name>
        <dbReference type="ChEBI" id="CHEBI:58210"/>
    </cofactor>
</comment>
<comment type="similarity">
    <text evidence="8">Belongs to the Dus family. Dus1 subfamily.</text>
</comment>
<dbReference type="GO" id="GO:0017150">
    <property type="term" value="F:tRNA dihydrouridine synthase activity"/>
    <property type="evidence" value="ECO:0007669"/>
    <property type="project" value="InterPro"/>
</dbReference>
<dbReference type="SUPFAM" id="SSF51395">
    <property type="entry name" value="FMN-linked oxidoreductases"/>
    <property type="match status" value="1"/>
</dbReference>
<organism evidence="15 16">
    <name type="scientific">Emiliania huxleyi (strain CCMP1516)</name>
    <dbReference type="NCBI Taxonomy" id="280463"/>
    <lineage>
        <taxon>Eukaryota</taxon>
        <taxon>Haptista</taxon>
        <taxon>Haptophyta</taxon>
        <taxon>Prymnesiophyceae</taxon>
        <taxon>Isochrysidales</taxon>
        <taxon>Noelaerhabdaceae</taxon>
        <taxon>Emiliania</taxon>
    </lineage>
</organism>
<dbReference type="RefSeq" id="XP_005778002.1">
    <property type="nucleotide sequence ID" value="XM_005777945.1"/>
</dbReference>
<dbReference type="Gene3D" id="3.20.20.70">
    <property type="entry name" value="Aldolase class I"/>
    <property type="match status" value="1"/>
</dbReference>
<evidence type="ECO:0000256" key="7">
    <source>
        <dbReference type="ARBA" id="ARBA00023027"/>
    </source>
</evidence>
<keyword evidence="16" id="KW-1185">Reference proteome</keyword>
<comment type="catalytic activity">
    <reaction evidence="10">
        <text>5,6-dihydrouridine(17) in tRNA + NAD(+) = uridine(17) in tRNA + NADH + H(+)</text>
        <dbReference type="Rhea" id="RHEA:53372"/>
        <dbReference type="Rhea" id="RHEA-COMP:13541"/>
        <dbReference type="Rhea" id="RHEA-COMP:13542"/>
        <dbReference type="ChEBI" id="CHEBI:15378"/>
        <dbReference type="ChEBI" id="CHEBI:57540"/>
        <dbReference type="ChEBI" id="CHEBI:57945"/>
        <dbReference type="ChEBI" id="CHEBI:65315"/>
        <dbReference type="ChEBI" id="CHEBI:74443"/>
        <dbReference type="EC" id="1.3.1.88"/>
    </reaction>
    <physiologicalReaction direction="right-to-left" evidence="10">
        <dbReference type="Rhea" id="RHEA:53374"/>
    </physiologicalReaction>
</comment>
<protein>
    <recommendedName>
        <fullName evidence="9">tRNA-dihydrouridine(16/17) synthase [NAD(P)(+)]</fullName>
        <ecNumber evidence="9">1.3.1.88</ecNumber>
    </recommendedName>
</protein>
<dbReference type="Pfam" id="PF01207">
    <property type="entry name" value="Dus"/>
    <property type="match status" value="1"/>
</dbReference>
<keyword evidence="2" id="KW-0285">Flavoprotein</keyword>
<dbReference type="PANTHER" id="PTHR11082">
    <property type="entry name" value="TRNA-DIHYDROURIDINE SYNTHASE"/>
    <property type="match status" value="1"/>
</dbReference>
<keyword evidence="5" id="KW-0521">NADP</keyword>
<evidence type="ECO:0000259" key="14">
    <source>
        <dbReference type="Pfam" id="PF01207"/>
    </source>
</evidence>
<dbReference type="PROSITE" id="PS01136">
    <property type="entry name" value="UPF0034"/>
    <property type="match status" value="1"/>
</dbReference>
<evidence type="ECO:0000256" key="4">
    <source>
        <dbReference type="ARBA" id="ARBA00022694"/>
    </source>
</evidence>